<evidence type="ECO:0000313" key="2">
    <source>
        <dbReference type="Proteomes" id="UP001374584"/>
    </source>
</evidence>
<protein>
    <submittedName>
        <fullName evidence="1">Uncharacterized protein</fullName>
    </submittedName>
</protein>
<dbReference type="EMBL" id="JAYMYR010000007">
    <property type="protein sequence ID" value="KAK7353878.1"/>
    <property type="molecule type" value="Genomic_DNA"/>
</dbReference>
<name>A0AAN9MKP7_PHACN</name>
<organism evidence="1 2">
    <name type="scientific">Phaseolus coccineus</name>
    <name type="common">Scarlet runner bean</name>
    <name type="synonym">Phaseolus multiflorus</name>
    <dbReference type="NCBI Taxonomy" id="3886"/>
    <lineage>
        <taxon>Eukaryota</taxon>
        <taxon>Viridiplantae</taxon>
        <taxon>Streptophyta</taxon>
        <taxon>Embryophyta</taxon>
        <taxon>Tracheophyta</taxon>
        <taxon>Spermatophyta</taxon>
        <taxon>Magnoliopsida</taxon>
        <taxon>eudicotyledons</taxon>
        <taxon>Gunneridae</taxon>
        <taxon>Pentapetalae</taxon>
        <taxon>rosids</taxon>
        <taxon>fabids</taxon>
        <taxon>Fabales</taxon>
        <taxon>Fabaceae</taxon>
        <taxon>Papilionoideae</taxon>
        <taxon>50 kb inversion clade</taxon>
        <taxon>NPAAA clade</taxon>
        <taxon>indigoferoid/millettioid clade</taxon>
        <taxon>Phaseoleae</taxon>
        <taxon>Phaseolus</taxon>
    </lineage>
</organism>
<dbReference type="Proteomes" id="UP001374584">
    <property type="component" value="Unassembled WGS sequence"/>
</dbReference>
<accession>A0AAN9MKP7</accession>
<keyword evidence="2" id="KW-1185">Reference proteome</keyword>
<sequence length="244" mass="26847">MSRALAMSTCLSRPGDARMPRALAMSACLSRPGDARMPRALAMSACLSRPGDVHMPRALAMPACLVPGDVHMPRALAMSACLAPWRSSERDAYVAEKCAFGQKLQQQRAHSALLDYQLLTKETNDVVASDCSSGDLVWRTTIFSQMRQRIGSFTAIGESLLENLFGLLDDAVCGTLVEFRTGKRRLTQQRRQLLCLGLELDAEGSGLVDGFGDLVPQMDGFGQYLLDYVSHRSNMNMKIKMKRI</sequence>
<comment type="caution">
    <text evidence="1">The sequence shown here is derived from an EMBL/GenBank/DDBJ whole genome shotgun (WGS) entry which is preliminary data.</text>
</comment>
<dbReference type="AlphaFoldDB" id="A0AAN9MKP7"/>
<reference evidence="1 2" key="1">
    <citation type="submission" date="2024-01" db="EMBL/GenBank/DDBJ databases">
        <title>The genomes of 5 underutilized Papilionoideae crops provide insights into root nodulation and disease resistanc.</title>
        <authorList>
            <person name="Jiang F."/>
        </authorList>
    </citation>
    <scope>NUCLEOTIDE SEQUENCE [LARGE SCALE GENOMIC DNA]</scope>
    <source>
        <strain evidence="1">JINMINGXINNONG_FW02</strain>
        <tissue evidence="1">Leaves</tissue>
    </source>
</reference>
<gene>
    <name evidence="1" type="ORF">VNO80_19331</name>
</gene>
<evidence type="ECO:0000313" key="1">
    <source>
        <dbReference type="EMBL" id="KAK7353878.1"/>
    </source>
</evidence>
<proteinExistence type="predicted"/>